<dbReference type="Pfam" id="PF11090">
    <property type="entry name" value="Phage_T7_Gp13"/>
    <property type="match status" value="1"/>
</dbReference>
<evidence type="ECO:0000313" key="1">
    <source>
        <dbReference type="EMBL" id="AJT60786.1"/>
    </source>
</evidence>
<keyword evidence="2" id="KW-1185">Reference proteome</keyword>
<reference evidence="1 2" key="1">
    <citation type="submission" date="2015-01" db="EMBL/GenBank/DDBJ databases">
        <title>Genomic characterization of bacteriophage ITL-1, lytic for Rasltonia solanacearum.</title>
        <authorList>
            <person name="Hernandez-Romano J."/>
            <person name="Martinez-Barnetche J."/>
            <person name="Tellez-Sosa J.M."/>
            <person name="Gomez-Barreto R.E."/>
            <person name="Teran-Leon I."/>
            <person name="Serrano-Plancarte R."/>
            <person name="Zavala-Padilla G."/>
            <person name="Estrada-Carrillo M."/>
        </authorList>
    </citation>
    <scope>NUCLEOTIDE SEQUENCE [LARGE SCALE GENOMIC DNA]</scope>
</reference>
<dbReference type="EMBL" id="KP343639">
    <property type="protein sequence ID" value="AJT60786.1"/>
    <property type="molecule type" value="Genomic_DNA"/>
</dbReference>
<dbReference type="Proteomes" id="UP000223875">
    <property type="component" value="Segment"/>
</dbReference>
<evidence type="ECO:0000313" key="2">
    <source>
        <dbReference type="Proteomes" id="UP000223875"/>
    </source>
</evidence>
<sequence length="154" mass="17396">MRLYSEDLTPQGIIELIEQALPEDRREYECLTGKPFEAIAGPLMDVLESGAHAEAVRDPEGNLVAVGGLDHLGICWFVTTARVRSHKGDFCKIIKHRRDVVHTVYGVPCTNIVMMSNDLHVRFLRYLGAEFINPTTINGEEFRQFVIKPRSDDV</sequence>
<dbReference type="InterPro" id="IPR020335">
    <property type="entry name" value="Phage_T7_Gp13"/>
</dbReference>
<dbReference type="RefSeq" id="YP_009785038.1">
    <property type="nucleotide sequence ID" value="NC_047751.1"/>
</dbReference>
<proteinExistence type="predicted"/>
<organism evidence="1 2">
    <name type="scientific">Ralstonia phage phiITL-1</name>
    <dbReference type="NCBI Taxonomy" id="1597967"/>
    <lineage>
        <taxon>Viruses</taxon>
        <taxon>Duplodnaviria</taxon>
        <taxon>Heunggongvirae</taxon>
        <taxon>Uroviricota</taxon>
        <taxon>Caudoviricetes</taxon>
        <taxon>Autographivirales</taxon>
        <taxon>Autotranscriptaviridae</taxon>
        <taxon>Serkorvirus</taxon>
        <taxon>Serkorvirus ITL1</taxon>
    </lineage>
</organism>
<accession>A0A0U1ZH41</accession>
<dbReference type="KEGG" id="vg:54975138"/>
<dbReference type="GeneID" id="54975138"/>
<protein>
    <submittedName>
        <fullName evidence="1">Putative internal virion protein A</fullName>
    </submittedName>
</protein>
<name>A0A0U1ZH41_9CAUD</name>